<keyword evidence="3" id="KW-1185">Reference proteome</keyword>
<evidence type="ECO:0000256" key="1">
    <source>
        <dbReference type="SAM" id="MobiDB-lite"/>
    </source>
</evidence>
<sequence>MIPVQFLSRAATPEPTPITSERKRRGDFRSWPPPQRAGNARPLGFQYSAHVQRRLVLRRPRRGARVACISLFFARKFWGSVGSKTKAFRPRLHPRGCECIPSPVMWEDLAVNPILIVPALDSNPDAVVVPARPPF</sequence>
<feature type="region of interest" description="Disordered" evidence="1">
    <location>
        <begin position="11"/>
        <end position="42"/>
    </location>
</feature>
<reference evidence="2 3" key="1">
    <citation type="journal article" date="2019" name="Commun. Biol.">
        <title>The bagworm genome reveals a unique fibroin gene that provides high tensile strength.</title>
        <authorList>
            <person name="Kono N."/>
            <person name="Nakamura H."/>
            <person name="Ohtoshi R."/>
            <person name="Tomita M."/>
            <person name="Numata K."/>
            <person name="Arakawa K."/>
        </authorList>
    </citation>
    <scope>NUCLEOTIDE SEQUENCE [LARGE SCALE GENOMIC DNA]</scope>
</reference>
<protein>
    <submittedName>
        <fullName evidence="2">Uncharacterized protein</fullName>
    </submittedName>
</protein>
<organism evidence="2 3">
    <name type="scientific">Eumeta variegata</name>
    <name type="common">Bagworm moth</name>
    <name type="synonym">Eumeta japonica</name>
    <dbReference type="NCBI Taxonomy" id="151549"/>
    <lineage>
        <taxon>Eukaryota</taxon>
        <taxon>Metazoa</taxon>
        <taxon>Ecdysozoa</taxon>
        <taxon>Arthropoda</taxon>
        <taxon>Hexapoda</taxon>
        <taxon>Insecta</taxon>
        <taxon>Pterygota</taxon>
        <taxon>Neoptera</taxon>
        <taxon>Endopterygota</taxon>
        <taxon>Lepidoptera</taxon>
        <taxon>Glossata</taxon>
        <taxon>Ditrysia</taxon>
        <taxon>Tineoidea</taxon>
        <taxon>Psychidae</taxon>
        <taxon>Oiketicinae</taxon>
        <taxon>Eumeta</taxon>
    </lineage>
</organism>
<dbReference type="AlphaFoldDB" id="A0A4C1ZCC1"/>
<name>A0A4C1ZCC1_EUMVA</name>
<proteinExistence type="predicted"/>
<accession>A0A4C1ZCC1</accession>
<evidence type="ECO:0000313" key="3">
    <source>
        <dbReference type="Proteomes" id="UP000299102"/>
    </source>
</evidence>
<dbReference type="EMBL" id="BGZK01001668">
    <property type="protein sequence ID" value="GBP84255.1"/>
    <property type="molecule type" value="Genomic_DNA"/>
</dbReference>
<evidence type="ECO:0000313" key="2">
    <source>
        <dbReference type="EMBL" id="GBP84255.1"/>
    </source>
</evidence>
<gene>
    <name evidence="2" type="ORF">EVAR_60199_1</name>
</gene>
<dbReference type="Proteomes" id="UP000299102">
    <property type="component" value="Unassembled WGS sequence"/>
</dbReference>
<comment type="caution">
    <text evidence="2">The sequence shown here is derived from an EMBL/GenBank/DDBJ whole genome shotgun (WGS) entry which is preliminary data.</text>
</comment>